<evidence type="ECO:0000313" key="3">
    <source>
        <dbReference type="Proteomes" id="UP000694843"/>
    </source>
</evidence>
<dbReference type="Pfam" id="PF13896">
    <property type="entry name" value="Glyco_transf_49"/>
    <property type="match status" value="1"/>
</dbReference>
<reference evidence="4" key="1">
    <citation type="submission" date="2025-08" db="UniProtKB">
        <authorList>
            <consortium name="RefSeq"/>
        </authorList>
    </citation>
    <scope>IDENTIFICATION</scope>
    <source>
        <tissue evidence="4">Whole organism</tissue>
    </source>
</reference>
<keyword evidence="2" id="KW-0812">Transmembrane</keyword>
<proteinExistence type="predicted"/>
<keyword evidence="2" id="KW-0472">Membrane</keyword>
<organism evidence="3 4">
    <name type="scientific">Hyalella azteca</name>
    <name type="common">Amphipod</name>
    <dbReference type="NCBI Taxonomy" id="294128"/>
    <lineage>
        <taxon>Eukaryota</taxon>
        <taxon>Metazoa</taxon>
        <taxon>Ecdysozoa</taxon>
        <taxon>Arthropoda</taxon>
        <taxon>Crustacea</taxon>
        <taxon>Multicrustacea</taxon>
        <taxon>Malacostraca</taxon>
        <taxon>Eumalacostraca</taxon>
        <taxon>Peracarida</taxon>
        <taxon>Amphipoda</taxon>
        <taxon>Senticaudata</taxon>
        <taxon>Talitrida</taxon>
        <taxon>Talitroidea</taxon>
        <taxon>Hyalellidae</taxon>
        <taxon>Hyalella</taxon>
    </lineage>
</organism>
<feature type="compositionally biased region" description="Polar residues" evidence="1">
    <location>
        <begin position="87"/>
        <end position="96"/>
    </location>
</feature>
<keyword evidence="2" id="KW-1133">Transmembrane helix</keyword>
<accession>A0A8B7PP92</accession>
<evidence type="ECO:0000313" key="4">
    <source>
        <dbReference type="RefSeq" id="XP_018027815.1"/>
    </source>
</evidence>
<evidence type="ECO:0000256" key="2">
    <source>
        <dbReference type="SAM" id="Phobius"/>
    </source>
</evidence>
<dbReference type="Proteomes" id="UP000694843">
    <property type="component" value="Unplaced"/>
</dbReference>
<keyword evidence="3" id="KW-1185">Reference proteome</keyword>
<dbReference type="PANTHER" id="PTHR47412:SF1">
    <property type="entry name" value="FI01434P-RELATED"/>
    <property type="match status" value="1"/>
</dbReference>
<evidence type="ECO:0000256" key="1">
    <source>
        <dbReference type="SAM" id="MobiDB-lite"/>
    </source>
</evidence>
<gene>
    <name evidence="4" type="primary">LOC108683047</name>
</gene>
<feature type="compositionally biased region" description="Basic and acidic residues" evidence="1">
    <location>
        <begin position="100"/>
        <end position="132"/>
    </location>
</feature>
<dbReference type="GeneID" id="108683047"/>
<dbReference type="AlphaFoldDB" id="A0A8B7PP92"/>
<sequence length="449" mass="51143">MASLRIMLIRGSLLVNMLVLTYLCITWLSVSEHRTPNSPPSQSHYRSLEAIVEQVSGRSPLYSPPYDSKRNEVPLEVLRHNEDKLSSASIKDSGTGNVDVIRDDQATREDIGDPDKNDMLLDGKTKGSKEESAIEKANIALAERESQLKMNPYYDPQFKEPPREVQESQGVTEQLHALVIPTDAPDPPPDSLEKKMYPDFRGCASRPLVPFHSQHGEFWILENYIPAALPFRCDESITYTTHGDYTFLDNLETLTSRWQGPVSISVYAPGNDFEVTISTILYLRDCWAEGIKKFVTFHLIYHTDHIPKKIPTTEELLGRKMDCSVEPPKWSNVTTYRQQKKLLYPVNVARNVARRMASTYFVFPSDVELYPSVNFIPEFFKMLKKPDVSNTTQPRVFVFSIFEVEESSSPPETKAEETKAELIKMLDSKKAIPFHQRVCASCHNIPHSK</sequence>
<feature type="non-terminal residue" evidence="4">
    <location>
        <position position="449"/>
    </location>
</feature>
<dbReference type="KEGG" id="hazt:108683047"/>
<dbReference type="PANTHER" id="PTHR47412">
    <property type="entry name" value="FI01434P-RELATED"/>
    <property type="match status" value="1"/>
</dbReference>
<name>A0A8B7PP92_HYAAZ</name>
<dbReference type="RefSeq" id="XP_018027815.1">
    <property type="nucleotide sequence ID" value="XM_018172326.2"/>
</dbReference>
<feature type="transmembrane region" description="Helical" evidence="2">
    <location>
        <begin position="12"/>
        <end position="30"/>
    </location>
</feature>
<protein>
    <submittedName>
        <fullName evidence="4">Uncharacterized protein LOC108683047</fullName>
    </submittedName>
</protein>
<feature type="region of interest" description="Disordered" evidence="1">
    <location>
        <begin position="87"/>
        <end position="132"/>
    </location>
</feature>
<dbReference type="OrthoDB" id="9974378at2759"/>